<keyword evidence="1" id="KW-1133">Transmembrane helix</keyword>
<dbReference type="InterPro" id="IPR024399">
    <property type="entry name" value="DUF2628"/>
</dbReference>
<reference evidence="2 3" key="1">
    <citation type="submission" date="2016-01" db="EMBL/GenBank/DDBJ databases">
        <title>Mycobacterium immunogenum strain CD11_6 genome sequencing and assembly.</title>
        <authorList>
            <person name="Kaur G."/>
            <person name="Nair G.R."/>
            <person name="Mayilraj S."/>
        </authorList>
    </citation>
    <scope>NUCLEOTIDE SEQUENCE [LARGE SCALE GENOMIC DNA]</scope>
    <source>
        <strain evidence="2 3">CD11-6</strain>
    </source>
</reference>
<dbReference type="AlphaFoldDB" id="A0A179VBH6"/>
<gene>
    <name evidence="2" type="ORF">AWB85_08390</name>
</gene>
<keyword evidence="1" id="KW-0472">Membrane</keyword>
<evidence type="ECO:0008006" key="4">
    <source>
        <dbReference type="Google" id="ProtNLM"/>
    </source>
</evidence>
<name>A0A179VBH6_9MYCO</name>
<protein>
    <recommendedName>
        <fullName evidence="4">DUF2628 domain-containing protein</fullName>
    </recommendedName>
</protein>
<evidence type="ECO:0000313" key="3">
    <source>
        <dbReference type="Proteomes" id="UP000186919"/>
    </source>
</evidence>
<sequence length="135" mass="15280">MTDIHDRQGLAEIWQRRFAFFDQYGLPSSSPESKAAFKAMPFGARFRLTANFPAFFFGPIYFFVKGMWQKGLTLVGVWVIFSAVLVLLNLPDSAVRGAGIGLSAATMSIANYAYYLHYVRGSRSWNLFEGYGKRR</sequence>
<proteinExistence type="predicted"/>
<keyword evidence="1" id="KW-0812">Transmembrane</keyword>
<organism evidence="2 3">
    <name type="scientific">Mycobacteroides immunogenum</name>
    <dbReference type="NCBI Taxonomy" id="83262"/>
    <lineage>
        <taxon>Bacteria</taxon>
        <taxon>Bacillati</taxon>
        <taxon>Actinomycetota</taxon>
        <taxon>Actinomycetes</taxon>
        <taxon>Mycobacteriales</taxon>
        <taxon>Mycobacteriaceae</taxon>
        <taxon>Mycobacteroides</taxon>
    </lineage>
</organism>
<dbReference type="EMBL" id="LQYE01000023">
    <property type="protein sequence ID" value="OAT68325.1"/>
    <property type="molecule type" value="Genomic_DNA"/>
</dbReference>
<dbReference type="RefSeq" id="WP_064630641.1">
    <property type="nucleotide sequence ID" value="NZ_LQYE01000023.1"/>
</dbReference>
<accession>A0A179VBH6</accession>
<evidence type="ECO:0000256" key="1">
    <source>
        <dbReference type="SAM" id="Phobius"/>
    </source>
</evidence>
<feature type="transmembrane region" description="Helical" evidence="1">
    <location>
        <begin position="46"/>
        <end position="64"/>
    </location>
</feature>
<evidence type="ECO:0000313" key="2">
    <source>
        <dbReference type="EMBL" id="OAT68325.1"/>
    </source>
</evidence>
<dbReference type="Proteomes" id="UP000186919">
    <property type="component" value="Unassembled WGS sequence"/>
</dbReference>
<dbReference type="Pfam" id="PF10947">
    <property type="entry name" value="DUF2628"/>
    <property type="match status" value="1"/>
</dbReference>
<comment type="caution">
    <text evidence="2">The sequence shown here is derived from an EMBL/GenBank/DDBJ whole genome shotgun (WGS) entry which is preliminary data.</text>
</comment>
<feature type="transmembrane region" description="Helical" evidence="1">
    <location>
        <begin position="94"/>
        <end position="115"/>
    </location>
</feature>
<feature type="transmembrane region" description="Helical" evidence="1">
    <location>
        <begin position="71"/>
        <end position="88"/>
    </location>
</feature>